<reference evidence="2 3" key="1">
    <citation type="submission" date="2024-03" db="EMBL/GenBank/DDBJ databases">
        <title>Draft genome sequence of Pseudonocardia nematodicida JCM 31783.</title>
        <authorList>
            <person name="Butdee W."/>
            <person name="Duangmal K."/>
        </authorList>
    </citation>
    <scope>NUCLEOTIDE SEQUENCE [LARGE SCALE GENOMIC DNA]</scope>
    <source>
        <strain evidence="2 3">JCM 31783</strain>
    </source>
</reference>
<dbReference type="Proteomes" id="UP001494902">
    <property type="component" value="Unassembled WGS sequence"/>
</dbReference>
<dbReference type="PROSITE" id="PS51257">
    <property type="entry name" value="PROKAR_LIPOPROTEIN"/>
    <property type="match status" value="1"/>
</dbReference>
<sequence>MVERDTGPPGPRRNRRGRVVAALAALLLLAGCGFGGRIDASEIPTAPGEPGDTVLRLANAYESVHPVNACGVPAMQEVLLGSGITVEAYPSAQLGTEAESLEQVAAGGLDLTIAGPSFLGVWHDPAAVLDAAYLFDTVEGFTAAVEGDVIAGVHEDFRERSGMRVLSSIYYGTRHTTSNRPISAPADFAGLKLRTPDAPLYLINTAVMGGTATPMALGEVYLALQQGTLDAQENPVPTIASAGFDEVQQYLNLTGHIVQAVHLVTNDEINSALDPEQRDRLDEAAAAGSAATRECVLREEREQVEAWQQDGSITVNPVDTAAFARQAHEQIPERVAWGDLYTELREER</sequence>
<dbReference type="PANTHER" id="PTHR33376">
    <property type="match status" value="1"/>
</dbReference>
<evidence type="ECO:0000313" key="2">
    <source>
        <dbReference type="EMBL" id="MEQ3551646.1"/>
    </source>
</evidence>
<evidence type="ECO:0000313" key="3">
    <source>
        <dbReference type="Proteomes" id="UP001494902"/>
    </source>
</evidence>
<dbReference type="PANTHER" id="PTHR33376:SF4">
    <property type="entry name" value="SIALIC ACID-BINDING PERIPLASMIC PROTEIN SIAP"/>
    <property type="match status" value="1"/>
</dbReference>
<dbReference type="Pfam" id="PF03480">
    <property type="entry name" value="DctP"/>
    <property type="match status" value="1"/>
</dbReference>
<keyword evidence="3" id="KW-1185">Reference proteome</keyword>
<dbReference type="InterPro" id="IPR018389">
    <property type="entry name" value="DctP_fam"/>
</dbReference>
<accession>A0ABV1KBW0</accession>
<dbReference type="InterPro" id="IPR038404">
    <property type="entry name" value="TRAP_DctP_sf"/>
</dbReference>
<evidence type="ECO:0000256" key="1">
    <source>
        <dbReference type="ARBA" id="ARBA00022729"/>
    </source>
</evidence>
<dbReference type="RefSeq" id="WP_349298718.1">
    <property type="nucleotide sequence ID" value="NZ_JBEDNQ010000005.1"/>
</dbReference>
<gene>
    <name evidence="2" type="primary">dctP</name>
    <name evidence="2" type="ORF">WIS52_14315</name>
</gene>
<dbReference type="NCBIfam" id="NF037995">
    <property type="entry name" value="TRAP_S1"/>
    <property type="match status" value="1"/>
</dbReference>
<comment type="caution">
    <text evidence="2">The sequence shown here is derived from an EMBL/GenBank/DDBJ whole genome shotgun (WGS) entry which is preliminary data.</text>
</comment>
<dbReference type="Gene3D" id="3.40.190.170">
    <property type="entry name" value="Bacterial extracellular solute-binding protein, family 7"/>
    <property type="match status" value="1"/>
</dbReference>
<organism evidence="2 3">
    <name type="scientific">Pseudonocardia nematodicida</name>
    <dbReference type="NCBI Taxonomy" id="1206997"/>
    <lineage>
        <taxon>Bacteria</taxon>
        <taxon>Bacillati</taxon>
        <taxon>Actinomycetota</taxon>
        <taxon>Actinomycetes</taxon>
        <taxon>Pseudonocardiales</taxon>
        <taxon>Pseudonocardiaceae</taxon>
        <taxon>Pseudonocardia</taxon>
    </lineage>
</organism>
<name>A0ABV1KBW0_9PSEU</name>
<keyword evidence="1" id="KW-0732">Signal</keyword>
<proteinExistence type="predicted"/>
<dbReference type="EMBL" id="JBEDNQ010000005">
    <property type="protein sequence ID" value="MEQ3551646.1"/>
    <property type="molecule type" value="Genomic_DNA"/>
</dbReference>
<protein>
    <submittedName>
        <fullName evidence="2">TRAP transporter substrate-binding protein DctP</fullName>
    </submittedName>
</protein>